<dbReference type="InterPro" id="IPR011330">
    <property type="entry name" value="Glyco_hydro/deAcase_b/a-brl"/>
</dbReference>
<dbReference type="AlphaFoldDB" id="A0A6C7EE79"/>
<dbReference type="EMBL" id="AP012057">
    <property type="protein sequence ID" value="BAN03469.1"/>
    <property type="molecule type" value="Genomic_DNA"/>
</dbReference>
<dbReference type="PANTHER" id="PTHR30292:SF0">
    <property type="entry name" value="5-OXOPROLINASE SUBUNIT A"/>
    <property type="match status" value="1"/>
</dbReference>
<name>A0A6C7EE79_ILUCY</name>
<dbReference type="GO" id="GO:0005975">
    <property type="term" value="P:carbohydrate metabolic process"/>
    <property type="evidence" value="ECO:0007669"/>
    <property type="project" value="InterPro"/>
</dbReference>
<dbReference type="Pfam" id="PF03746">
    <property type="entry name" value="LamB_YcsF"/>
    <property type="match status" value="1"/>
</dbReference>
<dbReference type="InterPro" id="IPR005501">
    <property type="entry name" value="LamB/YcsF/PxpA-like"/>
</dbReference>
<dbReference type="OrthoDB" id="9773478at2"/>
<organism evidence="1 2">
    <name type="scientific">Ilumatobacter coccineus (strain NBRC 103263 / KCTC 29153 / YM16-304)</name>
    <dbReference type="NCBI Taxonomy" id="1313172"/>
    <lineage>
        <taxon>Bacteria</taxon>
        <taxon>Bacillati</taxon>
        <taxon>Actinomycetota</taxon>
        <taxon>Acidimicrobiia</taxon>
        <taxon>Acidimicrobiales</taxon>
        <taxon>Ilumatobacteraceae</taxon>
        <taxon>Ilumatobacter</taxon>
    </lineage>
</organism>
<dbReference type="NCBIfam" id="NF003814">
    <property type="entry name" value="PRK05406.1-3"/>
    <property type="match status" value="1"/>
</dbReference>
<accession>A0A6C7EE79</accession>
<evidence type="ECO:0000313" key="2">
    <source>
        <dbReference type="Proteomes" id="UP000011863"/>
    </source>
</evidence>
<dbReference type="KEGG" id="aym:YM304_31550"/>
<keyword evidence="2" id="KW-1185">Reference proteome</keyword>
<dbReference type="NCBIfam" id="NF003816">
    <property type="entry name" value="PRK05406.1-5"/>
    <property type="match status" value="1"/>
</dbReference>
<dbReference type="PANTHER" id="PTHR30292">
    <property type="entry name" value="UNCHARACTERIZED PROTEIN YBGL-RELATED"/>
    <property type="match status" value="1"/>
</dbReference>
<evidence type="ECO:0000313" key="1">
    <source>
        <dbReference type="EMBL" id="BAN03469.1"/>
    </source>
</evidence>
<dbReference type="Proteomes" id="UP000011863">
    <property type="component" value="Chromosome"/>
</dbReference>
<dbReference type="Gene3D" id="3.20.20.370">
    <property type="entry name" value="Glycoside hydrolase/deacetylase"/>
    <property type="match status" value="1"/>
</dbReference>
<proteinExistence type="predicted"/>
<protein>
    <recommendedName>
        <fullName evidence="3">5-oxoprolinase subunit A</fullName>
    </recommendedName>
</protein>
<evidence type="ECO:0008006" key="3">
    <source>
        <dbReference type="Google" id="ProtNLM"/>
    </source>
</evidence>
<dbReference type="CDD" id="cd10787">
    <property type="entry name" value="LamB_YcsF_like"/>
    <property type="match status" value="1"/>
</dbReference>
<reference evidence="1 2" key="1">
    <citation type="journal article" date="2013" name="Int. J. Syst. Evol. Microbiol.">
        <title>Ilumatobacter nonamiense sp. nov. and Ilumatobacter coccineum sp. nov., isolated from seashore sand.</title>
        <authorList>
            <person name="Matsumoto A."/>
            <person name="Kasai H."/>
            <person name="Matsuo Y."/>
            <person name="Shizuri Y."/>
            <person name="Ichikawa N."/>
            <person name="Fujita N."/>
            <person name="Omura S."/>
            <person name="Takahashi Y."/>
        </authorList>
    </citation>
    <scope>NUCLEOTIDE SEQUENCE [LARGE SCALE GENOMIC DNA]</scope>
    <source>
        <strain evidence="2">NBRC 103263 / KCTC 29153 / YM16-304</strain>
    </source>
</reference>
<dbReference type="RefSeq" id="WP_015442716.1">
    <property type="nucleotide sequence ID" value="NC_020520.1"/>
</dbReference>
<gene>
    <name evidence="1" type="ORF">YM304_31550</name>
</gene>
<dbReference type="SUPFAM" id="SSF88713">
    <property type="entry name" value="Glycoside hydrolase/deacetylase"/>
    <property type="match status" value="1"/>
</dbReference>
<sequence length="257" mass="26576">MARRIDLNADLGEGTEAAHHASDDAMLDLVSSANVACGGHAGDPDIMFRTLSNAARNGIAVGAHPGYADRVGFGRRVIPMELDEIGRMVAAQIGALQAVAALVPVKIAYVKTHGALANLAARDADVAHAIVDTVQRIDPRLAVLAISGTEVERIARAEGVPVFSEIFADRGYQPNGQLVPRGEPGAMIHDAAEATERLLAFVETGLMPVVGGMPIPLEADSICIHGDSPSAVAMARSVRAGLTDAGVELASFVPAAP</sequence>